<evidence type="ECO:0000256" key="4">
    <source>
        <dbReference type="SAM" id="SignalP"/>
    </source>
</evidence>
<organism evidence="6 7">
    <name type="scientific">Hyunsoonleella aestuarii</name>
    <dbReference type="NCBI Taxonomy" id="912802"/>
    <lineage>
        <taxon>Bacteria</taxon>
        <taxon>Pseudomonadati</taxon>
        <taxon>Bacteroidota</taxon>
        <taxon>Flavobacteriia</taxon>
        <taxon>Flavobacteriales</taxon>
        <taxon>Flavobacteriaceae</taxon>
    </lineage>
</organism>
<dbReference type="InterPro" id="IPR031778">
    <property type="entry name" value="Sortilin_N"/>
</dbReference>
<dbReference type="Proteomes" id="UP001500027">
    <property type="component" value="Unassembled WGS sequence"/>
</dbReference>
<dbReference type="CDD" id="cd15482">
    <property type="entry name" value="Sialidase_non-viral"/>
    <property type="match status" value="1"/>
</dbReference>
<keyword evidence="1 4" id="KW-0732">Signal</keyword>
<keyword evidence="2" id="KW-0677">Repeat</keyword>
<evidence type="ECO:0000256" key="2">
    <source>
        <dbReference type="ARBA" id="ARBA00022737"/>
    </source>
</evidence>
<dbReference type="InterPro" id="IPR000998">
    <property type="entry name" value="MAM_dom"/>
</dbReference>
<dbReference type="InterPro" id="IPR026444">
    <property type="entry name" value="Secre_tail"/>
</dbReference>
<evidence type="ECO:0000256" key="1">
    <source>
        <dbReference type="ARBA" id="ARBA00022729"/>
    </source>
</evidence>
<sequence length="2017" mass="212956">MKTKIKFFGFFTILLTFLLLSLSVNAQIHEKLERSGNYTFKQIVNQSEQHFDRIGRGKGVGYKQFQRWKYWAERNLEDNGKVRNTMKALQSYKKFSKESKASESKSSGDAKIAAARSFATSYVELGPLTSTYTSTWSSGLGRVSAIGLDPNNDNHILVGSPTGGIWKTTNLGGTWTPLFDDQANIDVYALEISHSNSNHYWAGLNGGLVRTTNGGTSWSNVSGIDTNDLYNTITVHPTDPNIIFAIGQYRGKVFKSTDGGNSFSLMLDITKDLFDLEFHPTNPNIIYVSGEDTVYKSTNGGNAFSQVTTGPWNGSSNVIMLATTLAAPNNLYALEEQGGGFNALYLSQDAGSTWTTLDSYDGTNNIMGYDQNVQSGQAPRDMDIVVSPVNGNIIHVAGVETWRSNDLGQNWTKTTRWNAPGASDFIHADIDLLIYDGNRIVAGTDGGIFYSTDEANNWTDISAGLAIRQFYRIGASETDADRVSGGSQDNGTGTLVSGTWRDWLGADGMETFIDWNNADIIYGTSQNGTFYKSIDGGNSRTSISNSPPNGNWVTPFEQDPVNPSTIYAAVNQVYKSTNGGGSWSTISNFSSGNADEMKISPVDPNYIYVSYGATLYTTTNGGSNWTIRSIPAGSRINYITVHPTDALRLAIAVSGSSNKLHESLDGGATWTNITGNIPSSVSIECVLYDEASDGGFYAGGNPGIYYTSDTAAPSYSDVTINLPKVRITELEIRNQVLYVGTYGRGLWKYDFGCDGSLTGQACNDFDACTENDVYDANCDCAGTPVADSDNDGVCDTIDQCPGFDDNIDIDQDGIPDACDSSVDCNSCETVISNFPDVEDFESGTNGICQFGSDDLDWTVNSGSTGSTGTGPSGAHSGSNYFYVEASDPNFPTKVAKFKGSCFDVSDASAASIDFWYHMYGGSVNELKLDISTDGGTNYTTVWTQTGNKGDLWLNANVDLTAYIGSELTYAFTVTTGTSWSSDIAVDLITVDASFGACSSNGGDADGDGICADIDCDDDDPNIGSEGMTCDDGDDCTENDVLDADCNCAGTLIETDTDNDGVIDCDDQEINSPCPLDVDTNGVSNDNDNDGVPNCSDNCPDDPDKTEPGDCGCGVAEVDADGDGILNCNDLELNSPCPLDVDANGVSNDNDSDGIPNCNDNCPDDPDKTEPGDCGCNVADNDTDGDGVLDCDDSEINSPCPQDVDANGISIDTDGDGILNCNDLEVNSSCPQDVDANGISNDNDNDGTPNCLDNCDNDPNKTEPGDCGCGVSEADTDGDGVLDCNDQEINSPCPLDVDVNGVSNDVDNDGIPNCNDSCNSNLDSDGDGIFDCDDQEINSPCPLDVDANGVSNDNDNDGTPNCSDDCPDDADKTEPGDCGCGATEADADGDGVIDCNDQELNSLCPLDVDSIGVSNDDDGDGIPNCNDNCPNDPNKTEPGDCGCGVTDIDSDNDGVLDCNDNEINSPCPLDVDANGISNDDDSDGIANCLDDCDDRIDSDGDGTPDCTDNCENDPNKTEPGDCGCGVADIDTDGDGVLDCNDLEINSPCPLDVDADGISNDDDGDGVPNCDDECPAGDDTVDTDGDGTPDACDCTSTDSNFNSNTLSGYSSTTLNLSGGTHKNVSFTVSELNARTGGKPNRRFVEQVAVSYVNGNGQSVSYGTFRGDAVSSVNVSIIGKVQSITVSLSDALGNTDALSVNLGTVNTCVTLDCTDSDGDGVCDGEDICPDFNDNLIGTACNDDNPCTINDVYGNDCNCSGTYADSDGDGVCDGDDVCPGGDDNIDLNGNGIPDDCDCTGETGNFSQSTLNHSGGGSSNVDFVFANPSKDVQFSISGLNAKINGNPRNRYEEIVDVTYVLASGGSQTLTYSGANTSNANVNINQYITQVSVTLSEGISGSSTALSVNLSGINYCAQNPSETEPSNGLPTEDNGRNIDEIDLKIFPNPANNEINISFASPNNGDYSIEVKSILGQRVYKTKGLGSGDKSNSKLDASNWQSGMYFVIINVEKHVFVEKVVIQH</sequence>
<evidence type="ECO:0000313" key="7">
    <source>
        <dbReference type="Proteomes" id="UP001500027"/>
    </source>
</evidence>
<dbReference type="PANTHER" id="PTHR43739:SF5">
    <property type="entry name" value="EXO-ALPHA-SIALIDASE"/>
    <property type="match status" value="1"/>
</dbReference>
<dbReference type="Gene3D" id="4.10.1080.10">
    <property type="entry name" value="TSP type-3 repeat"/>
    <property type="match status" value="1"/>
</dbReference>
<dbReference type="InterPro" id="IPR052025">
    <property type="entry name" value="Xyloglucanase_GH74"/>
</dbReference>
<protein>
    <recommendedName>
        <fullName evidence="5">MAM domain-containing protein</fullName>
    </recommendedName>
</protein>
<feature type="domain" description="MAM" evidence="5">
    <location>
        <begin position="836"/>
        <end position="999"/>
    </location>
</feature>
<feature type="compositionally biased region" description="Polar residues" evidence="3">
    <location>
        <begin position="1348"/>
        <end position="1361"/>
    </location>
</feature>
<dbReference type="SMART" id="SM00137">
    <property type="entry name" value="MAM"/>
    <property type="match status" value="1"/>
</dbReference>
<evidence type="ECO:0000313" key="6">
    <source>
        <dbReference type="EMBL" id="GAA4269089.1"/>
    </source>
</evidence>
<keyword evidence="7" id="KW-1185">Reference proteome</keyword>
<dbReference type="Pfam" id="PF18962">
    <property type="entry name" value="Por_Secre_tail"/>
    <property type="match status" value="1"/>
</dbReference>
<dbReference type="Gene3D" id="2.60.120.200">
    <property type="match status" value="1"/>
</dbReference>
<dbReference type="Pfam" id="PF15902">
    <property type="entry name" value="Sortilin-Vps10"/>
    <property type="match status" value="1"/>
</dbReference>
<dbReference type="EMBL" id="BAABAV010000001">
    <property type="protein sequence ID" value="GAA4269089.1"/>
    <property type="molecule type" value="Genomic_DNA"/>
</dbReference>
<dbReference type="Gene3D" id="2.130.10.10">
    <property type="entry name" value="YVTN repeat-like/Quinoprotein amine dehydrogenase"/>
    <property type="match status" value="4"/>
</dbReference>
<dbReference type="RefSeq" id="WP_139000994.1">
    <property type="nucleotide sequence ID" value="NZ_BAABAV010000001.1"/>
</dbReference>
<dbReference type="Pfam" id="PF00629">
    <property type="entry name" value="MAM"/>
    <property type="match status" value="1"/>
</dbReference>
<dbReference type="PROSITE" id="PS50060">
    <property type="entry name" value="MAM_2"/>
    <property type="match status" value="1"/>
</dbReference>
<reference evidence="7" key="1">
    <citation type="journal article" date="2019" name="Int. J. Syst. Evol. Microbiol.">
        <title>The Global Catalogue of Microorganisms (GCM) 10K type strain sequencing project: providing services to taxonomists for standard genome sequencing and annotation.</title>
        <authorList>
            <consortium name="The Broad Institute Genomics Platform"/>
            <consortium name="The Broad Institute Genome Sequencing Center for Infectious Disease"/>
            <person name="Wu L."/>
            <person name="Ma J."/>
        </authorList>
    </citation>
    <scope>NUCLEOTIDE SEQUENCE [LARGE SCALE GENOMIC DNA]</scope>
    <source>
        <strain evidence="7">JCM 17452</strain>
    </source>
</reference>
<dbReference type="InterPro" id="IPR015943">
    <property type="entry name" value="WD40/YVTN_repeat-like_dom_sf"/>
</dbReference>
<accession>A0ABP8EA97</accession>
<dbReference type="InterPro" id="IPR028974">
    <property type="entry name" value="TSP_type-3_rpt"/>
</dbReference>
<dbReference type="SUPFAM" id="SSF110296">
    <property type="entry name" value="Oligoxyloglucan reducing end-specific cellobiohydrolase"/>
    <property type="match status" value="3"/>
</dbReference>
<dbReference type="InterPro" id="IPR013320">
    <property type="entry name" value="ConA-like_dom_sf"/>
</dbReference>
<feature type="chain" id="PRO_5046021987" description="MAM domain-containing protein" evidence="4">
    <location>
        <begin position="27"/>
        <end position="2017"/>
    </location>
</feature>
<dbReference type="CDD" id="cd06263">
    <property type="entry name" value="MAM"/>
    <property type="match status" value="1"/>
</dbReference>
<proteinExistence type="predicted"/>
<evidence type="ECO:0000259" key="5">
    <source>
        <dbReference type="PROSITE" id="PS50060"/>
    </source>
</evidence>
<name>A0ABP8EA97_9FLAO</name>
<dbReference type="SUPFAM" id="SSF49899">
    <property type="entry name" value="Concanavalin A-like lectins/glucanases"/>
    <property type="match status" value="1"/>
</dbReference>
<feature type="signal peptide" evidence="4">
    <location>
        <begin position="1"/>
        <end position="26"/>
    </location>
</feature>
<comment type="caution">
    <text evidence="6">The sequence shown here is derived from an EMBL/GenBank/DDBJ whole genome shotgun (WGS) entry which is preliminary data.</text>
</comment>
<dbReference type="PANTHER" id="PTHR43739">
    <property type="entry name" value="XYLOGLUCANASE (EUROFUNG)"/>
    <property type="match status" value="1"/>
</dbReference>
<evidence type="ECO:0000256" key="3">
    <source>
        <dbReference type="SAM" id="MobiDB-lite"/>
    </source>
</evidence>
<dbReference type="NCBIfam" id="TIGR04183">
    <property type="entry name" value="Por_Secre_tail"/>
    <property type="match status" value="1"/>
</dbReference>
<feature type="region of interest" description="Disordered" evidence="3">
    <location>
        <begin position="1346"/>
        <end position="1365"/>
    </location>
</feature>
<dbReference type="SUPFAM" id="SSF103647">
    <property type="entry name" value="TSP type-3 repeat"/>
    <property type="match status" value="4"/>
</dbReference>
<gene>
    <name evidence="6" type="ORF">GCM10022257_11900</name>
</gene>